<evidence type="ECO:0000313" key="2">
    <source>
        <dbReference type="Proteomes" id="UP000000683"/>
    </source>
</evidence>
<proteinExistence type="predicted"/>
<dbReference type="RefSeq" id="WP_013785957.1">
    <property type="nucleotide sequence ID" value="NC_015554.1"/>
</dbReference>
<dbReference type="HOGENOM" id="CLU_2821595_0_0_6"/>
<organism evidence="1 2">
    <name type="scientific">Alteromonas naphthalenivorans</name>
    <dbReference type="NCBI Taxonomy" id="715451"/>
    <lineage>
        <taxon>Bacteria</taxon>
        <taxon>Pseudomonadati</taxon>
        <taxon>Pseudomonadota</taxon>
        <taxon>Gammaproteobacteria</taxon>
        <taxon>Alteromonadales</taxon>
        <taxon>Alteromonadaceae</taxon>
        <taxon>Alteromonas/Salinimonas group</taxon>
        <taxon>Alteromonas</taxon>
    </lineage>
</organism>
<protein>
    <submittedName>
        <fullName evidence="1">Uncharacterized protein</fullName>
    </submittedName>
</protein>
<name>F5Z5N4_ALTNA</name>
<accession>F5Z5N4</accession>
<keyword evidence="2" id="KW-1185">Reference proteome</keyword>
<evidence type="ECO:0000313" key="1">
    <source>
        <dbReference type="EMBL" id="AEF05039.1"/>
    </source>
</evidence>
<dbReference type="EMBL" id="CP002339">
    <property type="protein sequence ID" value="AEF05039.1"/>
    <property type="molecule type" value="Genomic_DNA"/>
</dbReference>
<gene>
    <name evidence="1" type="ordered locus">ambt_17685</name>
</gene>
<dbReference type="KEGG" id="alt:ambt_17685"/>
<reference evidence="1 2" key="1">
    <citation type="journal article" date="2011" name="J. Bacteriol.">
        <title>Complete genome sequence of the polycyclic aromatic hydrocarbon-degrading bacterium Alteromonas sp. strain SN2.</title>
        <authorList>
            <person name="Jin H.M."/>
            <person name="Jeong H."/>
            <person name="Moon E.J."/>
            <person name="Math R.K."/>
            <person name="Lee K."/>
            <person name="Kim H.J."/>
            <person name="Jeon C.O."/>
            <person name="Oh T.K."/>
            <person name="Kim J.F."/>
        </authorList>
    </citation>
    <scope>NUCLEOTIDE SEQUENCE [LARGE SCALE GENOMIC DNA]</scope>
    <source>
        <strain evidence="2">JCM 17741 / KACC 18427 / KCTC 11700BP / SN2</strain>
    </source>
</reference>
<dbReference type="AlphaFoldDB" id="F5Z5N4"/>
<sequence>MFYKVVNRADGAAIVAMSESGMATITPEVAEINDMRCLGVVGDEALHEFVSLQNQISNKRANQADG</sequence>
<dbReference type="Proteomes" id="UP000000683">
    <property type="component" value="Chromosome"/>
</dbReference>